<proteinExistence type="predicted"/>
<dbReference type="Proteomes" id="UP000306740">
    <property type="component" value="Unassembled WGS sequence"/>
</dbReference>
<feature type="repeat" description="TPR" evidence="1">
    <location>
        <begin position="277"/>
        <end position="310"/>
    </location>
</feature>
<reference evidence="4 5" key="1">
    <citation type="submission" date="2019-05" db="EMBL/GenBank/DDBJ databases">
        <title>Mumia sp. nov., isolated from the intestinal contents of plateau pika (Ochotona curzoniae) in the Qinghai-Tibet plateau of China.</title>
        <authorList>
            <person name="Tian Z."/>
        </authorList>
    </citation>
    <scope>NUCLEOTIDE SEQUENCE [LARGE SCALE GENOMIC DNA]</scope>
    <source>
        <strain evidence="5">527</strain>
        <strain evidence="4">Z527</strain>
    </source>
</reference>
<dbReference type="EMBL" id="VDFR01000240">
    <property type="protein sequence ID" value="TNC27176.1"/>
    <property type="molecule type" value="Genomic_DNA"/>
</dbReference>
<dbReference type="InterPro" id="IPR019734">
    <property type="entry name" value="TPR_rpt"/>
</dbReference>
<feature type="compositionally biased region" description="Gly residues" evidence="2">
    <location>
        <begin position="7"/>
        <end position="61"/>
    </location>
</feature>
<dbReference type="PROSITE" id="PS50005">
    <property type="entry name" value="TPR"/>
    <property type="match status" value="1"/>
</dbReference>
<name>A0A5C4MEA7_9ACTN</name>
<dbReference type="InterPro" id="IPR011990">
    <property type="entry name" value="TPR-like_helical_dom_sf"/>
</dbReference>
<evidence type="ECO:0000313" key="4">
    <source>
        <dbReference type="EMBL" id="TNC30223.1"/>
    </source>
</evidence>
<feature type="region of interest" description="Disordered" evidence="2">
    <location>
        <begin position="1"/>
        <end position="117"/>
    </location>
</feature>
<keyword evidence="1" id="KW-0802">TPR repeat</keyword>
<accession>A0A5C4MEA7</accession>
<evidence type="ECO:0000313" key="5">
    <source>
        <dbReference type="Proteomes" id="UP000306740"/>
    </source>
</evidence>
<feature type="compositionally biased region" description="Basic and acidic residues" evidence="2">
    <location>
        <begin position="62"/>
        <end position="104"/>
    </location>
</feature>
<dbReference type="EMBL" id="VDFR01000221">
    <property type="protein sequence ID" value="TNC30223.1"/>
    <property type="molecule type" value="Genomic_DNA"/>
</dbReference>
<comment type="caution">
    <text evidence="4">The sequence shown here is derived from an EMBL/GenBank/DDBJ whole genome shotgun (WGS) entry which is preliminary data.</text>
</comment>
<dbReference type="Gene3D" id="1.25.40.10">
    <property type="entry name" value="Tetratricopeptide repeat domain"/>
    <property type="match status" value="1"/>
</dbReference>
<dbReference type="AlphaFoldDB" id="A0A5C4MEA7"/>
<dbReference type="RefSeq" id="WP_139107271.1">
    <property type="nucleotide sequence ID" value="NZ_VDFR01000221.1"/>
</dbReference>
<protein>
    <submittedName>
        <fullName evidence="4">Tetratricopeptide repeat protein</fullName>
    </submittedName>
</protein>
<dbReference type="SUPFAM" id="SSF48452">
    <property type="entry name" value="TPR-like"/>
    <property type="match status" value="2"/>
</dbReference>
<evidence type="ECO:0000313" key="3">
    <source>
        <dbReference type="EMBL" id="TNC27176.1"/>
    </source>
</evidence>
<organism evidence="4 5">
    <name type="scientific">Mumia zhuanghuii</name>
    <dbReference type="NCBI Taxonomy" id="2585211"/>
    <lineage>
        <taxon>Bacteria</taxon>
        <taxon>Bacillati</taxon>
        <taxon>Actinomycetota</taxon>
        <taxon>Actinomycetes</taxon>
        <taxon>Propionibacteriales</taxon>
        <taxon>Nocardioidaceae</taxon>
        <taxon>Mumia</taxon>
    </lineage>
</organism>
<sequence length="324" mass="34131">MSERGGSRGGQGRSGGGRPGGSGGNSGSGRGGQGRSGGPGGQGRSGGPGGQGRSGGPGGGRPDGRGRPERSSGPRDSQRGPRREGDRQDRPRRDTDREAPRRIEGPPIPEGVHPDQLDKGVRRLLTSLTPGKADAVASHLVAAGILIDEDPDLAYKHARTARELAPRIGVIREAAGETAYAAGRWADAISELRAAKRMTGSYDHIPLIADAERALGRPERALKVIADAREKLEDTDLRVEASIVAAGARRDLGQLDAALAVLQQEPLHHSSPTTWLARLRYAYADALAEAGRTQDALEWFHRVLAADPQHATDAQERITALESS</sequence>
<gene>
    <name evidence="4" type="ORF">FHE65_32980</name>
    <name evidence="3" type="ORF">FHE65_34240</name>
</gene>
<evidence type="ECO:0000256" key="2">
    <source>
        <dbReference type="SAM" id="MobiDB-lite"/>
    </source>
</evidence>
<evidence type="ECO:0000256" key="1">
    <source>
        <dbReference type="PROSITE-ProRule" id="PRU00339"/>
    </source>
</evidence>
<dbReference type="OrthoDB" id="3215237at2"/>